<protein>
    <submittedName>
        <fullName evidence="2">DUF2281 domain-containing protein</fullName>
    </submittedName>
</protein>
<organism evidence="2 3">
    <name type="scientific">Microcystis aeruginosa Ma_QC_C_20070703_M131</name>
    <dbReference type="NCBI Taxonomy" id="2486263"/>
    <lineage>
        <taxon>Bacteria</taxon>
        <taxon>Bacillati</taxon>
        <taxon>Cyanobacteriota</taxon>
        <taxon>Cyanophyceae</taxon>
        <taxon>Oscillatoriophycideae</taxon>
        <taxon>Chroococcales</taxon>
        <taxon>Microcystaceae</taxon>
        <taxon>Microcystis</taxon>
    </lineage>
</organism>
<name>A0A551YFI4_MICAE</name>
<dbReference type="EMBL" id="SFCA01000055">
    <property type="protein sequence ID" value="TRT59732.1"/>
    <property type="molecule type" value="Genomic_DNA"/>
</dbReference>
<dbReference type="Proteomes" id="UP000316443">
    <property type="component" value="Unassembled WGS sequence"/>
</dbReference>
<comment type="caution">
    <text evidence="2">The sequence shown here is derived from an EMBL/GenBank/DDBJ whole genome shotgun (WGS) entry which is preliminary data.</text>
</comment>
<gene>
    <name evidence="2" type="ORF">EWV85_04640</name>
</gene>
<dbReference type="Pfam" id="PF10047">
    <property type="entry name" value="DUF2281"/>
    <property type="match status" value="1"/>
</dbReference>
<sequence length="73" mass="8409">MSTSAKSLEELVRQLSPQLKVEVQTFVESLLSKSNQPIKRKLRQDWAGMLKTDYTSIELQHLAVEWRNGYSVS</sequence>
<feature type="domain" description="DUF2281" evidence="1">
    <location>
        <begin position="8"/>
        <end position="61"/>
    </location>
</feature>
<accession>A0A551YFI4</accession>
<evidence type="ECO:0000259" key="1">
    <source>
        <dbReference type="Pfam" id="PF10047"/>
    </source>
</evidence>
<dbReference type="AlphaFoldDB" id="A0A551YFI4"/>
<evidence type="ECO:0000313" key="3">
    <source>
        <dbReference type="Proteomes" id="UP000316443"/>
    </source>
</evidence>
<reference evidence="2 3" key="1">
    <citation type="submission" date="2019-01" db="EMBL/GenBank/DDBJ databases">
        <title>Coherence of Microcystis species and biogeography revealed through population genomics.</title>
        <authorList>
            <person name="Perez-Carrascal O.M."/>
            <person name="Terrat Y."/>
            <person name="Giani A."/>
            <person name="Fortin N."/>
            <person name="Tromas N."/>
            <person name="Shapiro B.J."/>
        </authorList>
    </citation>
    <scope>NUCLEOTIDE SEQUENCE [LARGE SCALE GENOMIC DNA]</scope>
    <source>
        <strain evidence="2">Ma_QC_C_20070703_M131</strain>
    </source>
</reference>
<evidence type="ECO:0000313" key="2">
    <source>
        <dbReference type="EMBL" id="TRT59732.1"/>
    </source>
</evidence>
<proteinExistence type="predicted"/>
<dbReference type="InterPro" id="IPR018739">
    <property type="entry name" value="DUF2281"/>
</dbReference>